<comment type="caution">
    <text evidence="1">The sequence shown here is derived from an EMBL/GenBank/DDBJ whole genome shotgun (WGS) entry which is preliminary data.</text>
</comment>
<keyword evidence="2" id="KW-1185">Reference proteome</keyword>
<sequence length="282" mass="31457">MIIPANLSLKRPAPMFPELEINNKTTSITKCQRWRIRPRKRSRSEYLCDSPKGVSSDDWMELESMLDDDLELEALPISLEANEYVHEEEETIPNNFTKMSRTCSVEDLRSTLISSSAAAPRSRLYDETSFISSGEDKRHIIPTVHEEGSPIAMTMGSETNKGKDHSEAELLTLTSFPFRIFSADDNFFRLTGLASSTVVGEPLLSVFTMQQSELGPRIMDSPWEYFGKDGNTVSVPSGQGGVSTNGAPASNITRTMKIEAVWGTSQDQKQTAQVSHYRVTLH</sequence>
<evidence type="ECO:0000313" key="1">
    <source>
        <dbReference type="EMBL" id="CAJ1932440.1"/>
    </source>
</evidence>
<name>A0AAD2CIE5_9STRA</name>
<accession>A0AAD2CIE5</accession>
<organism evidence="1 2">
    <name type="scientific">Cylindrotheca closterium</name>
    <dbReference type="NCBI Taxonomy" id="2856"/>
    <lineage>
        <taxon>Eukaryota</taxon>
        <taxon>Sar</taxon>
        <taxon>Stramenopiles</taxon>
        <taxon>Ochrophyta</taxon>
        <taxon>Bacillariophyta</taxon>
        <taxon>Bacillariophyceae</taxon>
        <taxon>Bacillariophycidae</taxon>
        <taxon>Bacillariales</taxon>
        <taxon>Bacillariaceae</taxon>
        <taxon>Cylindrotheca</taxon>
    </lineage>
</organism>
<evidence type="ECO:0000313" key="2">
    <source>
        <dbReference type="Proteomes" id="UP001295423"/>
    </source>
</evidence>
<gene>
    <name evidence="1" type="ORF">CYCCA115_LOCUS2837</name>
</gene>
<protein>
    <recommendedName>
        <fullName evidence="3">PAS domain-containing protein</fullName>
    </recommendedName>
</protein>
<proteinExistence type="predicted"/>
<dbReference type="Proteomes" id="UP001295423">
    <property type="component" value="Unassembled WGS sequence"/>
</dbReference>
<dbReference type="EMBL" id="CAKOGP040000224">
    <property type="protein sequence ID" value="CAJ1932440.1"/>
    <property type="molecule type" value="Genomic_DNA"/>
</dbReference>
<evidence type="ECO:0008006" key="3">
    <source>
        <dbReference type="Google" id="ProtNLM"/>
    </source>
</evidence>
<dbReference type="AlphaFoldDB" id="A0AAD2CIE5"/>
<reference evidence="1" key="1">
    <citation type="submission" date="2023-08" db="EMBL/GenBank/DDBJ databases">
        <authorList>
            <person name="Audoor S."/>
            <person name="Bilcke G."/>
        </authorList>
    </citation>
    <scope>NUCLEOTIDE SEQUENCE</scope>
</reference>